<dbReference type="Gramene" id="Jr11_00770_p1">
    <property type="protein sequence ID" value="cds.Jr11_00770_p1"/>
    <property type="gene ID" value="Jr11_00770"/>
</dbReference>
<keyword evidence="3" id="KW-0443">Lipid metabolism</keyword>
<proteinExistence type="inferred from homology"/>
<dbReference type="PANTHER" id="PTHR45648:SF182">
    <property type="entry name" value="GDSL ESTERASE_LIPASE"/>
    <property type="match status" value="1"/>
</dbReference>
<dbReference type="RefSeq" id="XP_018845833.1">
    <property type="nucleotide sequence ID" value="XM_018990288.1"/>
</dbReference>
<name>A0A2I4GPK5_JUGRE</name>
<organism evidence="4 5">
    <name type="scientific">Juglans regia</name>
    <name type="common">English walnut</name>
    <dbReference type="NCBI Taxonomy" id="51240"/>
    <lineage>
        <taxon>Eukaryota</taxon>
        <taxon>Viridiplantae</taxon>
        <taxon>Streptophyta</taxon>
        <taxon>Embryophyta</taxon>
        <taxon>Tracheophyta</taxon>
        <taxon>Spermatophyta</taxon>
        <taxon>Magnoliopsida</taxon>
        <taxon>eudicotyledons</taxon>
        <taxon>Gunneridae</taxon>
        <taxon>Pentapetalae</taxon>
        <taxon>rosids</taxon>
        <taxon>fabids</taxon>
        <taxon>Fagales</taxon>
        <taxon>Juglandaceae</taxon>
        <taxon>Juglans</taxon>
    </lineage>
</organism>
<dbReference type="GO" id="GO:0016042">
    <property type="term" value="P:lipid catabolic process"/>
    <property type="evidence" value="ECO:0007669"/>
    <property type="project" value="UniProtKB-KW"/>
</dbReference>
<dbReference type="InterPro" id="IPR051058">
    <property type="entry name" value="GDSL_Est/Lipase"/>
</dbReference>
<protein>
    <submittedName>
        <fullName evidence="5">GDSL esterase/lipase At5g55050-like</fullName>
    </submittedName>
</protein>
<dbReference type="OrthoDB" id="1600564at2759"/>
<dbReference type="InterPro" id="IPR036514">
    <property type="entry name" value="SGNH_hydro_sf"/>
</dbReference>
<accession>A0A2I4GPK5</accession>
<dbReference type="GeneID" id="109009701"/>
<dbReference type="Proteomes" id="UP000235220">
    <property type="component" value="Chromosome 11"/>
</dbReference>
<dbReference type="PANTHER" id="PTHR45648">
    <property type="entry name" value="GDSL LIPASE/ACYLHYDROLASE FAMILY PROTEIN (AFU_ORTHOLOGUE AFUA_4G14700)"/>
    <property type="match status" value="1"/>
</dbReference>
<dbReference type="GO" id="GO:0016788">
    <property type="term" value="F:hydrolase activity, acting on ester bonds"/>
    <property type="evidence" value="ECO:0007669"/>
    <property type="project" value="InterPro"/>
</dbReference>
<keyword evidence="4" id="KW-1185">Reference proteome</keyword>
<dbReference type="SUPFAM" id="SSF52266">
    <property type="entry name" value="SGNH hydrolase"/>
    <property type="match status" value="1"/>
</dbReference>
<keyword evidence="2" id="KW-0378">Hydrolase</keyword>
<evidence type="ECO:0000256" key="1">
    <source>
        <dbReference type="ARBA" id="ARBA00008668"/>
    </source>
</evidence>
<dbReference type="Pfam" id="PF00657">
    <property type="entry name" value="Lipase_GDSL"/>
    <property type="match status" value="1"/>
</dbReference>
<sequence length="375" mass="41358">MASVLQHVSQPLPVVHALAPAPMVPVLVAPSLAPTATGAVVPAVFVFGDSTADVGTNNYLPESRAKAYMLYNGIDYHGSAPTGRFSNGYNTADYIVKSMGYPESPPAFLHILYQHRKYLRSVQNFRGVNFASGGAGLLDDTGKNLYVQQFATVHSNLSEALGGSPENIIGKSFFLISVGSNDIFEYFADLNTNQTLQVFIATLMDNYRTHLKSLLDLGAKKIGIISVPAIGCCPYQRTFNESGGCMEALNEHAQVFYEELRVLMENLTTQHPAMFYSLGNAYNMTTTLLHFADHDPQSPELKVIAEACCGNGTMNAEYPCRPNSKLCRDRQIYFFWDQYHPTQTASRILASILYDITSKDYVVPMNFRQLADLSL</sequence>
<reference evidence="5" key="1">
    <citation type="submission" date="2025-08" db="UniProtKB">
        <authorList>
            <consortium name="RefSeq"/>
        </authorList>
    </citation>
    <scope>IDENTIFICATION</scope>
    <source>
        <tissue evidence="5">Leaves</tissue>
    </source>
</reference>
<evidence type="ECO:0000256" key="3">
    <source>
        <dbReference type="ARBA" id="ARBA00022963"/>
    </source>
</evidence>
<comment type="similarity">
    <text evidence="1">Belongs to the 'GDSL' lipolytic enzyme family.</text>
</comment>
<dbReference type="KEGG" id="jre:109009701"/>
<evidence type="ECO:0000256" key="2">
    <source>
        <dbReference type="ARBA" id="ARBA00022801"/>
    </source>
</evidence>
<dbReference type="AlphaFoldDB" id="A0A2I4GPK5"/>
<dbReference type="CDD" id="cd01837">
    <property type="entry name" value="SGNH_plant_lipase_like"/>
    <property type="match status" value="1"/>
</dbReference>
<evidence type="ECO:0000313" key="5">
    <source>
        <dbReference type="RefSeq" id="XP_018845833.1"/>
    </source>
</evidence>
<keyword evidence="3" id="KW-0442">Lipid degradation</keyword>
<dbReference type="InterPro" id="IPR001087">
    <property type="entry name" value="GDSL"/>
</dbReference>
<dbReference type="Gene3D" id="3.40.50.1110">
    <property type="entry name" value="SGNH hydrolase"/>
    <property type="match status" value="1"/>
</dbReference>
<evidence type="ECO:0000313" key="4">
    <source>
        <dbReference type="Proteomes" id="UP000235220"/>
    </source>
</evidence>
<dbReference type="InterPro" id="IPR035669">
    <property type="entry name" value="SGNH_plant_lipase-like"/>
</dbReference>
<gene>
    <name evidence="5" type="primary">LOC109009701</name>
</gene>